<dbReference type="EMBL" id="CP158299">
    <property type="protein sequence ID" value="XBV86824.1"/>
    <property type="molecule type" value="Genomic_DNA"/>
</dbReference>
<sequence>MHTDTLDPALRQGAELFNRGEWWEAHEAWEPVWMEAGGERRHFVQGLILLAAALHKRWHHGSTGLRNYHKALAHLEPLPDLYGGVRLRQLEQQVLQALSQDGMYPQLPVGAPHP</sequence>
<dbReference type="PANTHER" id="PTHR34796:SF1">
    <property type="entry name" value="EXPRESSED PROTEIN"/>
    <property type="match status" value="1"/>
</dbReference>
<dbReference type="InterPro" id="IPR023203">
    <property type="entry name" value="TTHA0068_sf"/>
</dbReference>
<dbReference type="AlphaFoldDB" id="A0AAU7UEA5"/>
<evidence type="ECO:0000313" key="1">
    <source>
        <dbReference type="EMBL" id="XBV86824.1"/>
    </source>
</evidence>
<organism evidence="1">
    <name type="scientific">Deinococcus sonorensis KR-87</name>
    <dbReference type="NCBI Taxonomy" id="694439"/>
    <lineage>
        <taxon>Bacteria</taxon>
        <taxon>Thermotogati</taxon>
        <taxon>Deinococcota</taxon>
        <taxon>Deinococci</taxon>
        <taxon>Deinococcales</taxon>
        <taxon>Deinococcaceae</taxon>
        <taxon>Deinococcus</taxon>
    </lineage>
</organism>
<name>A0AAU7UEA5_9DEIO</name>
<proteinExistence type="predicted"/>
<dbReference type="Pfam" id="PF03745">
    <property type="entry name" value="DUF309"/>
    <property type="match status" value="1"/>
</dbReference>
<dbReference type="Gene3D" id="1.10.3450.10">
    <property type="entry name" value="TTHA0068-like"/>
    <property type="match status" value="1"/>
</dbReference>
<dbReference type="InterPro" id="IPR005500">
    <property type="entry name" value="DUF309"/>
</dbReference>
<dbReference type="PANTHER" id="PTHR34796">
    <property type="entry name" value="EXPRESSED PROTEIN"/>
    <property type="match status" value="1"/>
</dbReference>
<dbReference type="SUPFAM" id="SSF140663">
    <property type="entry name" value="TTHA0068-like"/>
    <property type="match status" value="1"/>
</dbReference>
<protein>
    <submittedName>
        <fullName evidence="1">DUF309 domain-containing protein</fullName>
    </submittedName>
</protein>
<dbReference type="KEGG" id="dsc:ABOD76_11085"/>
<dbReference type="RefSeq" id="WP_350244905.1">
    <property type="nucleotide sequence ID" value="NZ_CP158299.1"/>
</dbReference>
<gene>
    <name evidence="1" type="ORF">ABOD76_11085</name>
</gene>
<reference evidence="1" key="1">
    <citation type="submission" date="2024-06" db="EMBL/GenBank/DDBJ databases">
        <title>Draft Genome Sequence of Deinococcus sonorensis Type Strain KR-87, a Biofilm Producing Representative of the Genus Deinococcus.</title>
        <authorList>
            <person name="Boren L.S."/>
            <person name="Grosso R.A."/>
            <person name="Hugenberg-Cox A.N."/>
            <person name="Hill J.T.E."/>
            <person name="Albert C.M."/>
            <person name="Tuohy J.M."/>
        </authorList>
    </citation>
    <scope>NUCLEOTIDE SEQUENCE</scope>
    <source>
        <strain evidence="1">KR-87</strain>
    </source>
</reference>
<accession>A0AAU7UEA5</accession>